<dbReference type="GO" id="GO:0032465">
    <property type="term" value="P:regulation of cytokinesis"/>
    <property type="evidence" value="ECO:0007669"/>
    <property type="project" value="TreeGrafter"/>
</dbReference>
<sequence length="80" mass="9402">SLSPLRRANALEEQLKEQELRADQTLLEEIKKQRELLSKMEREKSIEIENLQARLQQLDDENGELRSCVPCLKANIERLE</sequence>
<organism evidence="3 4">
    <name type="scientific">Phaethon lepturus</name>
    <name type="common">White-tailed tropicbird</name>
    <dbReference type="NCBI Taxonomy" id="97097"/>
    <lineage>
        <taxon>Eukaryota</taxon>
        <taxon>Metazoa</taxon>
        <taxon>Chordata</taxon>
        <taxon>Craniata</taxon>
        <taxon>Vertebrata</taxon>
        <taxon>Euteleostomi</taxon>
        <taxon>Archelosauria</taxon>
        <taxon>Archosauria</taxon>
        <taxon>Dinosauria</taxon>
        <taxon>Saurischia</taxon>
        <taxon>Theropoda</taxon>
        <taxon>Coelurosauria</taxon>
        <taxon>Aves</taxon>
        <taxon>Neognathae</taxon>
        <taxon>Neoaves</taxon>
        <taxon>Phaethontimorphae</taxon>
        <taxon>Phaethontiformes</taxon>
        <taxon>Phaethontidae</taxon>
        <taxon>Phaethon</taxon>
    </lineage>
</organism>
<accession>A0A091T844</accession>
<evidence type="ECO:0000259" key="2">
    <source>
        <dbReference type="Pfam" id="PF25450"/>
    </source>
</evidence>
<proteinExistence type="predicted"/>
<name>A0A091T844_PHALP</name>
<dbReference type="GO" id="GO:0032154">
    <property type="term" value="C:cleavage furrow"/>
    <property type="evidence" value="ECO:0007669"/>
    <property type="project" value="TreeGrafter"/>
</dbReference>
<dbReference type="AlphaFoldDB" id="A0A091T844"/>
<keyword evidence="4" id="KW-1185">Reference proteome</keyword>
<dbReference type="Proteomes" id="UP000053638">
    <property type="component" value="Unassembled WGS sequence"/>
</dbReference>
<dbReference type="GO" id="GO:0030496">
    <property type="term" value="C:midbody"/>
    <property type="evidence" value="ECO:0007669"/>
    <property type="project" value="TreeGrafter"/>
</dbReference>
<feature type="domain" description="Rab11-FIP3/4" evidence="2">
    <location>
        <begin position="6"/>
        <end position="80"/>
    </location>
</feature>
<dbReference type="InterPro" id="IPR057316">
    <property type="entry name" value="Rab11-FIP3/4_dom"/>
</dbReference>
<gene>
    <name evidence="3" type="ORF">N335_09328</name>
</gene>
<dbReference type="GO" id="GO:0030139">
    <property type="term" value="C:endocytic vesicle"/>
    <property type="evidence" value="ECO:0007669"/>
    <property type="project" value="TreeGrafter"/>
</dbReference>
<dbReference type="PANTHER" id="PTHR15726">
    <property type="entry name" value="RAB11-FAMILY INTERACTING PROTEIN"/>
    <property type="match status" value="1"/>
</dbReference>
<protein>
    <submittedName>
        <fullName evidence="3">Rab11 family-interacting protein 3</fullName>
    </submittedName>
</protein>
<evidence type="ECO:0000256" key="1">
    <source>
        <dbReference type="SAM" id="Coils"/>
    </source>
</evidence>
<dbReference type="GO" id="GO:0032456">
    <property type="term" value="P:endocytic recycling"/>
    <property type="evidence" value="ECO:0007669"/>
    <property type="project" value="TreeGrafter"/>
</dbReference>
<feature type="coiled-coil region" evidence="1">
    <location>
        <begin position="8"/>
        <end position="68"/>
    </location>
</feature>
<keyword evidence="1" id="KW-0175">Coiled coil</keyword>
<evidence type="ECO:0000313" key="3">
    <source>
        <dbReference type="EMBL" id="KFQ70571.1"/>
    </source>
</evidence>
<dbReference type="EMBL" id="KK442243">
    <property type="protein sequence ID" value="KFQ70571.1"/>
    <property type="molecule type" value="Genomic_DNA"/>
</dbReference>
<evidence type="ECO:0000313" key="4">
    <source>
        <dbReference type="Proteomes" id="UP000053638"/>
    </source>
</evidence>
<dbReference type="InterPro" id="IPR051977">
    <property type="entry name" value="Rab11-interacting_regulator"/>
</dbReference>
<dbReference type="PhylomeDB" id="A0A091T844"/>
<dbReference type="GO" id="GO:0055038">
    <property type="term" value="C:recycling endosome membrane"/>
    <property type="evidence" value="ECO:0007669"/>
    <property type="project" value="TreeGrafter"/>
</dbReference>
<feature type="non-terminal residue" evidence="3">
    <location>
        <position position="80"/>
    </location>
</feature>
<dbReference type="PANTHER" id="PTHR15726:SF6">
    <property type="entry name" value="RAB11 FAMILY-INTERACTING PROTEIN 3"/>
    <property type="match status" value="1"/>
</dbReference>
<dbReference type="Pfam" id="PF25450">
    <property type="entry name" value="Rab11-FIP3"/>
    <property type="match status" value="1"/>
</dbReference>
<reference evidence="3 4" key="1">
    <citation type="submission" date="2014-04" db="EMBL/GenBank/DDBJ databases">
        <title>Genome evolution of avian class.</title>
        <authorList>
            <person name="Zhang G."/>
            <person name="Li C."/>
        </authorList>
    </citation>
    <scope>NUCLEOTIDE SEQUENCE [LARGE SCALE GENOMIC DNA]</scope>
    <source>
        <strain evidence="3">BGI_N335</strain>
    </source>
</reference>
<feature type="non-terminal residue" evidence="3">
    <location>
        <position position="1"/>
    </location>
</feature>